<dbReference type="Gramene" id="EFJ05094">
    <property type="protein sequence ID" value="EFJ05094"/>
    <property type="gene ID" value="SELMODRAFT_431883"/>
</dbReference>
<keyword evidence="2" id="KW-1185">Reference proteome</keyword>
<sequence>MALYHMEQLEVELLSSQWIEDRSFGRLRGQTDQESLQTYKKIHDVRDKSTDCKYSAYMLNQRKWYEKNYHKSELFCCSIKLVTALQLLPLFFLKLLPLLCWANLKLRFFNLLPLLGLRNFSSLSCSIFAARS</sequence>
<name>D8TE33_SELML</name>
<accession>D8TE33</accession>
<dbReference type="InParanoid" id="D8TE33"/>
<gene>
    <name evidence="1" type="ORF">SELMODRAFT_431883</name>
</gene>
<dbReference type="AlphaFoldDB" id="D8TE33"/>
<dbReference type="KEGG" id="smo:SELMODRAFT_431883"/>
<reference evidence="1 2" key="1">
    <citation type="journal article" date="2011" name="Science">
        <title>The Selaginella genome identifies genetic changes associated with the evolution of vascular plants.</title>
        <authorList>
            <person name="Banks J.A."/>
            <person name="Nishiyama T."/>
            <person name="Hasebe M."/>
            <person name="Bowman J.L."/>
            <person name="Gribskov M."/>
            <person name="dePamphilis C."/>
            <person name="Albert V.A."/>
            <person name="Aono N."/>
            <person name="Aoyama T."/>
            <person name="Ambrose B.A."/>
            <person name="Ashton N.W."/>
            <person name="Axtell M.J."/>
            <person name="Barker E."/>
            <person name="Barker M.S."/>
            <person name="Bennetzen J.L."/>
            <person name="Bonawitz N.D."/>
            <person name="Chapple C."/>
            <person name="Cheng C."/>
            <person name="Correa L.G."/>
            <person name="Dacre M."/>
            <person name="DeBarry J."/>
            <person name="Dreyer I."/>
            <person name="Elias M."/>
            <person name="Engstrom E.M."/>
            <person name="Estelle M."/>
            <person name="Feng L."/>
            <person name="Finet C."/>
            <person name="Floyd S.K."/>
            <person name="Frommer W.B."/>
            <person name="Fujita T."/>
            <person name="Gramzow L."/>
            <person name="Gutensohn M."/>
            <person name="Harholt J."/>
            <person name="Hattori M."/>
            <person name="Heyl A."/>
            <person name="Hirai T."/>
            <person name="Hiwatashi Y."/>
            <person name="Ishikawa M."/>
            <person name="Iwata M."/>
            <person name="Karol K.G."/>
            <person name="Koehler B."/>
            <person name="Kolukisaoglu U."/>
            <person name="Kubo M."/>
            <person name="Kurata T."/>
            <person name="Lalonde S."/>
            <person name="Li K."/>
            <person name="Li Y."/>
            <person name="Litt A."/>
            <person name="Lyons E."/>
            <person name="Manning G."/>
            <person name="Maruyama T."/>
            <person name="Michael T.P."/>
            <person name="Mikami K."/>
            <person name="Miyazaki S."/>
            <person name="Morinaga S."/>
            <person name="Murata T."/>
            <person name="Mueller-Roeber B."/>
            <person name="Nelson D.R."/>
            <person name="Obara M."/>
            <person name="Oguri Y."/>
            <person name="Olmstead R.G."/>
            <person name="Onodera N."/>
            <person name="Petersen B.L."/>
            <person name="Pils B."/>
            <person name="Prigge M."/>
            <person name="Rensing S.A."/>
            <person name="Riano-Pachon D.M."/>
            <person name="Roberts A.W."/>
            <person name="Sato Y."/>
            <person name="Scheller H.V."/>
            <person name="Schulz B."/>
            <person name="Schulz C."/>
            <person name="Shakirov E.V."/>
            <person name="Shibagaki N."/>
            <person name="Shinohara N."/>
            <person name="Shippen D.E."/>
            <person name="Soerensen I."/>
            <person name="Sotooka R."/>
            <person name="Sugimoto N."/>
            <person name="Sugita M."/>
            <person name="Sumikawa N."/>
            <person name="Tanurdzic M."/>
            <person name="Theissen G."/>
            <person name="Ulvskov P."/>
            <person name="Wakazuki S."/>
            <person name="Weng J.K."/>
            <person name="Willats W.W."/>
            <person name="Wipf D."/>
            <person name="Wolf P.G."/>
            <person name="Yang L."/>
            <person name="Zimmer A.D."/>
            <person name="Zhu Q."/>
            <person name="Mitros T."/>
            <person name="Hellsten U."/>
            <person name="Loque D."/>
            <person name="Otillar R."/>
            <person name="Salamov A."/>
            <person name="Schmutz J."/>
            <person name="Shapiro H."/>
            <person name="Lindquist E."/>
            <person name="Lucas S."/>
            <person name="Rokhsar D."/>
            <person name="Grigoriev I.V."/>
        </authorList>
    </citation>
    <scope>NUCLEOTIDE SEQUENCE [LARGE SCALE GENOMIC DNA]</scope>
</reference>
<dbReference type="EMBL" id="GL377738">
    <property type="protein sequence ID" value="EFJ05094.1"/>
    <property type="molecule type" value="Genomic_DNA"/>
</dbReference>
<evidence type="ECO:0000313" key="1">
    <source>
        <dbReference type="EMBL" id="EFJ05094.1"/>
    </source>
</evidence>
<proteinExistence type="predicted"/>
<dbReference type="HOGENOM" id="CLU_1920727_0_0_1"/>
<evidence type="ECO:0000313" key="2">
    <source>
        <dbReference type="Proteomes" id="UP000001514"/>
    </source>
</evidence>
<organism evidence="2">
    <name type="scientific">Selaginella moellendorffii</name>
    <name type="common">Spikemoss</name>
    <dbReference type="NCBI Taxonomy" id="88036"/>
    <lineage>
        <taxon>Eukaryota</taxon>
        <taxon>Viridiplantae</taxon>
        <taxon>Streptophyta</taxon>
        <taxon>Embryophyta</taxon>
        <taxon>Tracheophyta</taxon>
        <taxon>Lycopodiopsida</taxon>
        <taxon>Selaginellales</taxon>
        <taxon>Selaginellaceae</taxon>
        <taxon>Selaginella</taxon>
    </lineage>
</organism>
<dbReference type="Proteomes" id="UP000001514">
    <property type="component" value="Unassembled WGS sequence"/>
</dbReference>
<protein>
    <submittedName>
        <fullName evidence="1">Uncharacterized protein</fullName>
    </submittedName>
</protein>